<keyword evidence="2" id="KW-1185">Reference proteome</keyword>
<dbReference type="Proteomes" id="UP000265520">
    <property type="component" value="Unassembled WGS sequence"/>
</dbReference>
<proteinExistence type="predicted"/>
<feature type="non-terminal residue" evidence="1">
    <location>
        <position position="17"/>
    </location>
</feature>
<accession>A0A392UHN0</accession>
<reference evidence="1 2" key="1">
    <citation type="journal article" date="2018" name="Front. Plant Sci.">
        <title>Red Clover (Trifolium pratense) and Zigzag Clover (T. medium) - A Picture of Genomic Similarities and Differences.</title>
        <authorList>
            <person name="Dluhosova J."/>
            <person name="Istvanek J."/>
            <person name="Nedelnik J."/>
            <person name="Repkova J."/>
        </authorList>
    </citation>
    <scope>NUCLEOTIDE SEQUENCE [LARGE SCALE GENOMIC DNA]</scope>
    <source>
        <strain evidence="2">cv. 10/8</strain>
        <tissue evidence="1">Leaf</tissue>
    </source>
</reference>
<evidence type="ECO:0000313" key="2">
    <source>
        <dbReference type="Proteomes" id="UP000265520"/>
    </source>
</evidence>
<protein>
    <submittedName>
        <fullName evidence="1">Uncharacterized protein</fullName>
    </submittedName>
</protein>
<comment type="caution">
    <text evidence="1">The sequence shown here is derived from an EMBL/GenBank/DDBJ whole genome shotgun (WGS) entry which is preliminary data.</text>
</comment>
<sequence length="17" mass="1787">MVLAQRAFASPARNPAS</sequence>
<evidence type="ECO:0000313" key="1">
    <source>
        <dbReference type="EMBL" id="MCI72438.1"/>
    </source>
</evidence>
<organism evidence="1 2">
    <name type="scientific">Trifolium medium</name>
    <dbReference type="NCBI Taxonomy" id="97028"/>
    <lineage>
        <taxon>Eukaryota</taxon>
        <taxon>Viridiplantae</taxon>
        <taxon>Streptophyta</taxon>
        <taxon>Embryophyta</taxon>
        <taxon>Tracheophyta</taxon>
        <taxon>Spermatophyta</taxon>
        <taxon>Magnoliopsida</taxon>
        <taxon>eudicotyledons</taxon>
        <taxon>Gunneridae</taxon>
        <taxon>Pentapetalae</taxon>
        <taxon>rosids</taxon>
        <taxon>fabids</taxon>
        <taxon>Fabales</taxon>
        <taxon>Fabaceae</taxon>
        <taxon>Papilionoideae</taxon>
        <taxon>50 kb inversion clade</taxon>
        <taxon>NPAAA clade</taxon>
        <taxon>Hologalegina</taxon>
        <taxon>IRL clade</taxon>
        <taxon>Trifolieae</taxon>
        <taxon>Trifolium</taxon>
    </lineage>
</organism>
<name>A0A392UHN0_9FABA</name>
<dbReference type="EMBL" id="LXQA010818017">
    <property type="protein sequence ID" value="MCI72438.1"/>
    <property type="molecule type" value="Genomic_DNA"/>
</dbReference>
<dbReference type="AlphaFoldDB" id="A0A392UHN0"/>